<reference evidence="2" key="1">
    <citation type="journal article" date="2021" name="Mol. Plant Microbe Interact.">
        <title>Complete Genome Sequence of the Plant-Pathogenic Fungus Colletotrichum lupini.</title>
        <authorList>
            <person name="Baroncelli R."/>
            <person name="Pensec F."/>
            <person name="Da Lio D."/>
            <person name="Boufleur T."/>
            <person name="Vicente I."/>
            <person name="Sarrocco S."/>
            <person name="Picot A."/>
            <person name="Baraldi E."/>
            <person name="Sukno S."/>
            <person name="Thon M."/>
            <person name="Le Floch G."/>
        </authorList>
    </citation>
    <scope>NUCLEOTIDE SEQUENCE</scope>
    <source>
        <strain evidence="2">IMI 504893</strain>
    </source>
</reference>
<dbReference type="RefSeq" id="XP_049152882.1">
    <property type="nucleotide sequence ID" value="XM_049295735.1"/>
</dbReference>
<gene>
    <name evidence="2" type="ORF">CLUP02_16817</name>
</gene>
<feature type="region of interest" description="Disordered" evidence="1">
    <location>
        <begin position="403"/>
        <end position="422"/>
    </location>
</feature>
<feature type="compositionally biased region" description="Polar residues" evidence="1">
    <location>
        <begin position="403"/>
        <end position="417"/>
    </location>
</feature>
<name>A0A9Q8WPJ5_9PEZI</name>
<evidence type="ECO:0000313" key="3">
    <source>
        <dbReference type="Proteomes" id="UP000830671"/>
    </source>
</evidence>
<feature type="region of interest" description="Disordered" evidence="1">
    <location>
        <begin position="334"/>
        <end position="359"/>
    </location>
</feature>
<sequence length="671" mass="76067">MQITVNKGCWRRWADVIRHLAREYGFPAKTRSELELFLSMYRGKGSTYRTSTTHWRFIIDVTRDDKAIVNIIAITIIARHKQDENNNGAVITRACDVHPDPEGDEYVGAPHLRWITVKSGGETYRHCCDKECSGPEQLVAKTRANWETTRLRVIQKAYEQEVLASYASFQILQMEKQELTETLEGKDSDGSLSDLQMKVQQLETDLIANKQAAKKSKDSAKKRKMELAESAKQVESLRQALEAVEAENKTLVTVKNELALAVDANRRTKDALQSDITNLQHANATLKEQNDELVRTKETLQSEMKDLHESNATLKEQNAEMGRTALNLQTKVTRLSSEKQQVGEEVTKSEREMRTREESLAVARKALTQAKEELKDTKKVLQSVSDEAAASRAHSFAQLRTQTANLEESTAEPSDNKPTMKWTPSHEYIRVKIILVKAQKDLAERIDAHTTEIRQFKEELKQKDEFIGRIQDEMADLQRTQGSMSSHRQPEIKREPQDVDLMNLDTEAMKFELETEKTKASIQMAETAAEKAEVKALAKKCADRMKAAEAKEAYTANMEKQLEEMRGAMEGMLGRVSVYQGKKRRRTEGPDFQLIFPGVLIWTNLGNSPFTYMQTPSVLPFYAQKSEVTSSYQKSNRKSHEYLGEGAGNFLCNIQLGKRGSYETDLGLVSG</sequence>
<protein>
    <submittedName>
        <fullName evidence="2">Uncharacterized protein</fullName>
    </submittedName>
</protein>
<dbReference type="AlphaFoldDB" id="A0A9Q8WPJ5"/>
<dbReference type="KEGG" id="clup:CLUP02_16817"/>
<organism evidence="2 3">
    <name type="scientific">Colletotrichum lupini</name>
    <dbReference type="NCBI Taxonomy" id="145971"/>
    <lineage>
        <taxon>Eukaryota</taxon>
        <taxon>Fungi</taxon>
        <taxon>Dikarya</taxon>
        <taxon>Ascomycota</taxon>
        <taxon>Pezizomycotina</taxon>
        <taxon>Sordariomycetes</taxon>
        <taxon>Hypocreomycetidae</taxon>
        <taxon>Glomerellales</taxon>
        <taxon>Glomerellaceae</taxon>
        <taxon>Colletotrichum</taxon>
        <taxon>Colletotrichum acutatum species complex</taxon>
    </lineage>
</organism>
<dbReference type="Gene3D" id="1.10.287.1490">
    <property type="match status" value="1"/>
</dbReference>
<proteinExistence type="predicted"/>
<feature type="compositionally biased region" description="Basic and acidic residues" evidence="1">
    <location>
        <begin position="341"/>
        <end position="359"/>
    </location>
</feature>
<evidence type="ECO:0000256" key="1">
    <source>
        <dbReference type="SAM" id="MobiDB-lite"/>
    </source>
</evidence>
<dbReference type="Proteomes" id="UP000830671">
    <property type="component" value="Chromosome 9"/>
</dbReference>
<keyword evidence="3" id="KW-1185">Reference proteome</keyword>
<dbReference type="GeneID" id="73350745"/>
<evidence type="ECO:0000313" key="2">
    <source>
        <dbReference type="EMBL" id="UQC91283.1"/>
    </source>
</evidence>
<dbReference type="EMBL" id="CP019481">
    <property type="protein sequence ID" value="UQC91283.1"/>
    <property type="molecule type" value="Genomic_DNA"/>
</dbReference>
<accession>A0A9Q8WPJ5</accession>